<dbReference type="Proteomes" id="UP001497623">
    <property type="component" value="Unassembled WGS sequence"/>
</dbReference>
<evidence type="ECO:0000256" key="1">
    <source>
        <dbReference type="SAM" id="SignalP"/>
    </source>
</evidence>
<protein>
    <recommendedName>
        <fullName evidence="2">Platelet-derived growth factor (PDGF) family profile domain-containing protein</fullName>
    </recommendedName>
</protein>
<keyword evidence="1" id="KW-0732">Signal</keyword>
<sequence>MMLSVCSTLLLGLCVCVVLGSRSRKGGGFPELSQHSDLLWRDLEASLGDGIRRASGRIQRGLPGSSYRISNSLNGFGKTRFDKNEKDIFWPGKNEAAIELEEEPDDWEDYKTGSDEYDYMDAAPFKKGNAGDRMRPHEMALMKLASENARRVMEEGKCAFPVRKCVPVADDPEKKYWPTCALVHRCDDSTGCCTSEQHSCQPKDSDHLDLYFYVFVNTEDNGNRGGVQRLTFRNDTSCECKTKPKVQQPICQSSTPSCRCPKHFESVIRSGHCVCDCIPNSASYKACRRYKRGKKFFSQTCLSDGKCTEPQCEYGSYLPPNKRCMRKSEREGKKKMRIKHK</sequence>
<evidence type="ECO:0000259" key="2">
    <source>
        <dbReference type="PROSITE" id="PS50278"/>
    </source>
</evidence>
<gene>
    <name evidence="3" type="ORF">MNOR_LOCUS22836</name>
</gene>
<feature type="chain" id="PRO_5043405077" description="Platelet-derived growth factor (PDGF) family profile domain-containing protein" evidence="1">
    <location>
        <begin position="21"/>
        <end position="341"/>
    </location>
</feature>
<dbReference type="AlphaFoldDB" id="A0AAV2RAJ5"/>
<accession>A0AAV2RAJ5</accession>
<dbReference type="GO" id="GO:0035099">
    <property type="term" value="P:hemocyte migration"/>
    <property type="evidence" value="ECO:0007669"/>
    <property type="project" value="TreeGrafter"/>
</dbReference>
<dbReference type="InterPro" id="IPR000072">
    <property type="entry name" value="PDGF/VEGF_dom"/>
</dbReference>
<dbReference type="InterPro" id="IPR029034">
    <property type="entry name" value="Cystine-knot_cytokine"/>
</dbReference>
<feature type="signal peptide" evidence="1">
    <location>
        <begin position="1"/>
        <end position="20"/>
    </location>
</feature>
<organism evidence="3 4">
    <name type="scientific">Meganyctiphanes norvegica</name>
    <name type="common">Northern krill</name>
    <name type="synonym">Thysanopoda norvegica</name>
    <dbReference type="NCBI Taxonomy" id="48144"/>
    <lineage>
        <taxon>Eukaryota</taxon>
        <taxon>Metazoa</taxon>
        <taxon>Ecdysozoa</taxon>
        <taxon>Arthropoda</taxon>
        <taxon>Crustacea</taxon>
        <taxon>Multicrustacea</taxon>
        <taxon>Malacostraca</taxon>
        <taxon>Eumalacostraca</taxon>
        <taxon>Eucarida</taxon>
        <taxon>Euphausiacea</taxon>
        <taxon>Euphausiidae</taxon>
        <taxon>Meganyctiphanes</taxon>
    </lineage>
</organism>
<keyword evidence="4" id="KW-1185">Reference proteome</keyword>
<feature type="domain" description="Platelet-derived growth factor (PDGF) family profile" evidence="2">
    <location>
        <begin position="170"/>
        <end position="245"/>
    </location>
</feature>
<dbReference type="PROSITE" id="PS50278">
    <property type="entry name" value="PDGF_2"/>
    <property type="match status" value="1"/>
</dbReference>
<dbReference type="PANTHER" id="PTHR21719">
    <property type="entry name" value="FI06402P-RELATED"/>
    <property type="match status" value="1"/>
</dbReference>
<comment type="caution">
    <text evidence="3">The sequence shown here is derived from an EMBL/GenBank/DDBJ whole genome shotgun (WGS) entry which is preliminary data.</text>
</comment>
<proteinExistence type="predicted"/>
<dbReference type="GO" id="GO:0008083">
    <property type="term" value="F:growth factor activity"/>
    <property type="evidence" value="ECO:0007669"/>
    <property type="project" value="InterPro"/>
</dbReference>
<dbReference type="Gene3D" id="2.10.90.10">
    <property type="entry name" value="Cystine-knot cytokines"/>
    <property type="match status" value="1"/>
</dbReference>
<dbReference type="SMART" id="SM00141">
    <property type="entry name" value="PDGF"/>
    <property type="match status" value="1"/>
</dbReference>
<dbReference type="SUPFAM" id="SSF57501">
    <property type="entry name" value="Cystine-knot cytokines"/>
    <property type="match status" value="1"/>
</dbReference>
<name>A0AAV2RAJ5_MEGNR</name>
<reference evidence="3 4" key="1">
    <citation type="submission" date="2024-05" db="EMBL/GenBank/DDBJ databases">
        <authorList>
            <person name="Wallberg A."/>
        </authorList>
    </citation>
    <scope>NUCLEOTIDE SEQUENCE [LARGE SCALE GENOMIC DNA]</scope>
</reference>
<dbReference type="EMBL" id="CAXKWB010019556">
    <property type="protein sequence ID" value="CAL4122114.1"/>
    <property type="molecule type" value="Genomic_DNA"/>
</dbReference>
<dbReference type="PANTHER" id="PTHR21719:SF1">
    <property type="entry name" value="FI06402P-RELATED"/>
    <property type="match status" value="1"/>
</dbReference>
<dbReference type="GO" id="GO:0016020">
    <property type="term" value="C:membrane"/>
    <property type="evidence" value="ECO:0007669"/>
    <property type="project" value="InterPro"/>
</dbReference>
<evidence type="ECO:0000313" key="3">
    <source>
        <dbReference type="EMBL" id="CAL4122114.1"/>
    </source>
</evidence>
<evidence type="ECO:0000313" key="4">
    <source>
        <dbReference type="Proteomes" id="UP001497623"/>
    </source>
</evidence>